<name>A0A9J7BKT0_9BACT</name>
<dbReference type="NCBIfam" id="TIGR02800">
    <property type="entry name" value="propeller_TolB"/>
    <property type="match status" value="1"/>
</dbReference>
<protein>
    <submittedName>
        <fullName evidence="7">Tol-Pal system beta propeller repeat protein TolB</fullName>
    </submittedName>
</protein>
<dbReference type="InterPro" id="IPR011659">
    <property type="entry name" value="WD40"/>
</dbReference>
<evidence type="ECO:0000256" key="2">
    <source>
        <dbReference type="ARBA" id="ARBA00009820"/>
    </source>
</evidence>
<keyword evidence="8" id="KW-1185">Reference proteome</keyword>
<dbReference type="Proteomes" id="UP001059380">
    <property type="component" value="Chromosome"/>
</dbReference>
<dbReference type="KEGG" id="orp:MOP44_14900"/>
<accession>A0A9J7BKT0</accession>
<evidence type="ECO:0000256" key="1">
    <source>
        <dbReference type="ARBA" id="ARBA00004418"/>
    </source>
</evidence>
<keyword evidence="4" id="KW-0574">Periplasm</keyword>
<evidence type="ECO:0000313" key="8">
    <source>
        <dbReference type="Proteomes" id="UP001059380"/>
    </source>
</evidence>
<reference evidence="7" key="1">
    <citation type="submission" date="2021-04" db="EMBL/GenBank/DDBJ databases">
        <title>Phylogenetic analysis of Acidobacteriaceae.</title>
        <authorList>
            <person name="Qiu L."/>
            <person name="Zhang Q."/>
        </authorList>
    </citation>
    <scope>NUCLEOTIDE SEQUENCE</scope>
    <source>
        <strain evidence="7">DSM 25168</strain>
    </source>
</reference>
<evidence type="ECO:0000256" key="3">
    <source>
        <dbReference type="ARBA" id="ARBA00022729"/>
    </source>
</evidence>
<feature type="signal peptide" evidence="5">
    <location>
        <begin position="1"/>
        <end position="23"/>
    </location>
</feature>
<dbReference type="RefSeq" id="WP_260790816.1">
    <property type="nucleotide sequence ID" value="NZ_CP093313.1"/>
</dbReference>
<evidence type="ECO:0000259" key="6">
    <source>
        <dbReference type="Pfam" id="PF04052"/>
    </source>
</evidence>
<comment type="subcellular location">
    <subcellularLocation>
        <location evidence="1">Periplasm</location>
    </subcellularLocation>
</comment>
<evidence type="ECO:0000313" key="7">
    <source>
        <dbReference type="EMBL" id="UWZ81869.1"/>
    </source>
</evidence>
<dbReference type="PANTHER" id="PTHR36842">
    <property type="entry name" value="PROTEIN TOLB HOMOLOG"/>
    <property type="match status" value="1"/>
</dbReference>
<feature type="chain" id="PRO_5039931700" evidence="5">
    <location>
        <begin position="24"/>
        <end position="446"/>
    </location>
</feature>
<feature type="domain" description="TolB N-terminal" evidence="6">
    <location>
        <begin position="34"/>
        <end position="134"/>
    </location>
</feature>
<dbReference type="SUPFAM" id="SSF69304">
    <property type="entry name" value="Tricorn protease N-terminal domain"/>
    <property type="match status" value="1"/>
</dbReference>
<proteinExistence type="inferred from homology"/>
<dbReference type="GO" id="GO:0017038">
    <property type="term" value="P:protein import"/>
    <property type="evidence" value="ECO:0007669"/>
    <property type="project" value="InterPro"/>
</dbReference>
<dbReference type="PANTHER" id="PTHR36842:SF1">
    <property type="entry name" value="PROTEIN TOLB"/>
    <property type="match status" value="1"/>
</dbReference>
<dbReference type="InterPro" id="IPR011042">
    <property type="entry name" value="6-blade_b-propeller_TolB-like"/>
</dbReference>
<gene>
    <name evidence="7" type="primary">tolB</name>
    <name evidence="7" type="ORF">MOP44_14900</name>
</gene>
<evidence type="ECO:0000256" key="4">
    <source>
        <dbReference type="ARBA" id="ARBA00022764"/>
    </source>
</evidence>
<dbReference type="AlphaFoldDB" id="A0A9J7BKT0"/>
<keyword evidence="3 5" id="KW-0732">Signal</keyword>
<comment type="similarity">
    <text evidence="2">Belongs to the TolB family.</text>
</comment>
<dbReference type="Pfam" id="PF04052">
    <property type="entry name" value="TolB_N"/>
    <property type="match status" value="1"/>
</dbReference>
<sequence length="446" mass="48547">MKKFPLFLLTLVALILLTAPTYAQDWVHAGTNLGNARIRLGAADFKPVGADPQTPALKATFDATLFSDLQNAGIFDLVSKSMAPQGTPGSQQEMNLGQWSAAPALAEMVAFGALQSNNGRLSVTGFLDDTRNTQSPQVLTQQYNEAASQDMARTVAHRFADAIIERLGGGINGIAETKIYFVSNRTGTKEIWAMDYDGQNQHQVTHLGSTSISPRISPDNNRIAFCSLGKDGWAIRMYSLELGRIVSFPGGSAGGNNFSPAWAADGSKVAFSSGRTGNPEIWVADASGGNLRKLTSFREPDVSPTWNPRTNAQIAWVSGRTGLPQIYIMDQDGSNIQRMTDGGYAISPSWHPNGAMLTFSWNRKYGPGAPGGQDIYVMDIASKRWMQLTHDSGSNDFPSWSPDGRHIVFERTVGHKAQIWSMLADGTQQQQLTHGGENFMPNWSWK</sequence>
<dbReference type="Gene3D" id="3.40.50.10070">
    <property type="entry name" value="TolB, N-terminal domain"/>
    <property type="match status" value="1"/>
</dbReference>
<dbReference type="InterPro" id="IPR007195">
    <property type="entry name" value="TolB_N"/>
</dbReference>
<dbReference type="Pfam" id="PF07676">
    <property type="entry name" value="PD40"/>
    <property type="match status" value="4"/>
</dbReference>
<dbReference type="InterPro" id="IPR014167">
    <property type="entry name" value="Tol-Pal_TolB"/>
</dbReference>
<dbReference type="Gene3D" id="2.120.10.60">
    <property type="entry name" value="Tricorn protease N-terminal domain"/>
    <property type="match status" value="1"/>
</dbReference>
<evidence type="ECO:0000256" key="5">
    <source>
        <dbReference type="SAM" id="SignalP"/>
    </source>
</evidence>
<organism evidence="7 8">
    <name type="scientific">Occallatibacter riparius</name>
    <dbReference type="NCBI Taxonomy" id="1002689"/>
    <lineage>
        <taxon>Bacteria</taxon>
        <taxon>Pseudomonadati</taxon>
        <taxon>Acidobacteriota</taxon>
        <taxon>Terriglobia</taxon>
        <taxon>Terriglobales</taxon>
        <taxon>Acidobacteriaceae</taxon>
        <taxon>Occallatibacter</taxon>
    </lineage>
</organism>
<dbReference type="Gene3D" id="2.120.10.30">
    <property type="entry name" value="TolB, C-terminal domain"/>
    <property type="match status" value="2"/>
</dbReference>
<dbReference type="EMBL" id="CP093313">
    <property type="protein sequence ID" value="UWZ81869.1"/>
    <property type="molecule type" value="Genomic_DNA"/>
</dbReference>
<dbReference type="GO" id="GO:0042597">
    <property type="term" value="C:periplasmic space"/>
    <property type="evidence" value="ECO:0007669"/>
    <property type="project" value="UniProtKB-SubCell"/>
</dbReference>
<dbReference type="SUPFAM" id="SSF52964">
    <property type="entry name" value="TolB, N-terminal domain"/>
    <property type="match status" value="1"/>
</dbReference>